<keyword evidence="5" id="KW-1185">Reference proteome</keyword>
<dbReference type="PROSITE" id="PS50835">
    <property type="entry name" value="IG_LIKE"/>
    <property type="match status" value="1"/>
</dbReference>
<dbReference type="InterPro" id="IPR036179">
    <property type="entry name" value="Ig-like_dom_sf"/>
</dbReference>
<dbReference type="InterPro" id="IPR039257">
    <property type="entry name" value="BTLA"/>
</dbReference>
<dbReference type="OrthoDB" id="9947981at2759"/>
<dbReference type="AlphaFoldDB" id="A0A401SDM9"/>
<dbReference type="InterPro" id="IPR007110">
    <property type="entry name" value="Ig-like_dom"/>
</dbReference>
<evidence type="ECO:0000259" key="3">
    <source>
        <dbReference type="PROSITE" id="PS50835"/>
    </source>
</evidence>
<dbReference type="GO" id="GO:0002768">
    <property type="term" value="P:immune response-regulating cell surface receptor signaling pathway"/>
    <property type="evidence" value="ECO:0007669"/>
    <property type="project" value="InterPro"/>
</dbReference>
<feature type="transmembrane region" description="Helical" evidence="1">
    <location>
        <begin position="152"/>
        <end position="177"/>
    </location>
</feature>
<keyword evidence="1" id="KW-0472">Membrane</keyword>
<reference evidence="4 5" key="1">
    <citation type="journal article" date="2018" name="Nat. Ecol. Evol.">
        <title>Shark genomes provide insights into elasmobranch evolution and the origin of vertebrates.</title>
        <authorList>
            <person name="Hara Y"/>
            <person name="Yamaguchi K"/>
            <person name="Onimaru K"/>
            <person name="Kadota M"/>
            <person name="Koyanagi M"/>
            <person name="Keeley SD"/>
            <person name="Tatsumi K"/>
            <person name="Tanaka K"/>
            <person name="Motone F"/>
            <person name="Kageyama Y"/>
            <person name="Nozu R"/>
            <person name="Adachi N"/>
            <person name="Nishimura O"/>
            <person name="Nakagawa R"/>
            <person name="Tanegashima C"/>
            <person name="Kiyatake I"/>
            <person name="Matsumoto R"/>
            <person name="Murakumo K"/>
            <person name="Nishida K"/>
            <person name="Terakita A"/>
            <person name="Kuratani S"/>
            <person name="Sato K"/>
            <person name="Hyodo S Kuraku.S."/>
        </authorList>
    </citation>
    <scope>NUCLEOTIDE SEQUENCE [LARGE SCALE GENOMIC DNA]</scope>
</reference>
<dbReference type="InterPro" id="IPR003599">
    <property type="entry name" value="Ig_sub"/>
</dbReference>
<dbReference type="GO" id="GO:0005886">
    <property type="term" value="C:plasma membrane"/>
    <property type="evidence" value="ECO:0007669"/>
    <property type="project" value="InterPro"/>
</dbReference>
<organism evidence="4 5">
    <name type="scientific">Chiloscyllium punctatum</name>
    <name type="common">Brownbanded bambooshark</name>
    <name type="synonym">Hemiscyllium punctatum</name>
    <dbReference type="NCBI Taxonomy" id="137246"/>
    <lineage>
        <taxon>Eukaryota</taxon>
        <taxon>Metazoa</taxon>
        <taxon>Chordata</taxon>
        <taxon>Craniata</taxon>
        <taxon>Vertebrata</taxon>
        <taxon>Chondrichthyes</taxon>
        <taxon>Elasmobranchii</taxon>
        <taxon>Galeomorphii</taxon>
        <taxon>Galeoidea</taxon>
        <taxon>Orectolobiformes</taxon>
        <taxon>Hemiscylliidae</taxon>
        <taxon>Chiloscyllium</taxon>
    </lineage>
</organism>
<dbReference type="GO" id="GO:0038023">
    <property type="term" value="F:signaling receptor activity"/>
    <property type="evidence" value="ECO:0007669"/>
    <property type="project" value="InterPro"/>
</dbReference>
<protein>
    <recommendedName>
        <fullName evidence="3">Ig-like domain-containing protein</fullName>
    </recommendedName>
</protein>
<evidence type="ECO:0000256" key="2">
    <source>
        <dbReference type="SAM" id="SignalP"/>
    </source>
</evidence>
<feature type="domain" description="Ig-like" evidence="3">
    <location>
        <begin position="27"/>
        <end position="131"/>
    </location>
</feature>
<dbReference type="Gene3D" id="2.60.40.10">
    <property type="entry name" value="Immunoglobulins"/>
    <property type="match status" value="1"/>
</dbReference>
<keyword evidence="1" id="KW-1133">Transmembrane helix</keyword>
<feature type="signal peptide" evidence="2">
    <location>
        <begin position="1"/>
        <end position="23"/>
    </location>
</feature>
<name>A0A401SDM9_CHIPU</name>
<evidence type="ECO:0000313" key="5">
    <source>
        <dbReference type="Proteomes" id="UP000287033"/>
    </source>
</evidence>
<dbReference type="EMBL" id="BEZZ01000209">
    <property type="protein sequence ID" value="GCC28509.1"/>
    <property type="molecule type" value="Genomic_DNA"/>
</dbReference>
<feature type="chain" id="PRO_5019206165" description="Ig-like domain-containing protein" evidence="2">
    <location>
        <begin position="24"/>
        <end position="288"/>
    </location>
</feature>
<evidence type="ECO:0000256" key="1">
    <source>
        <dbReference type="SAM" id="Phobius"/>
    </source>
</evidence>
<dbReference type="Proteomes" id="UP000287033">
    <property type="component" value="Unassembled WGS sequence"/>
</dbReference>
<accession>A0A401SDM9</accession>
<dbReference type="PANTHER" id="PTHR37996">
    <property type="entry name" value="B- AND T-LYMPHOCYTE ATTENUATOR"/>
    <property type="match status" value="1"/>
</dbReference>
<sequence length="288" mass="32130">MTRCTRTQTFFVLAAFLYVAVYPEENPLCSVRVGYPRAKLNCSTGDRLTLNCTVVYCKDIELTAHWCKIHSNSCQPINKITKYQLTDTNATEQQMLVVYTISSINLTDNGTYRCQAYQNSITAKGHSISVNVFVTATNSTMKGHNPLGTPIWIFYSIIVMGILGTVLFLVLITYFCIKNFHDSQETKEPTDKCERSECHAMTEANGKSTIYENTNECSEGIGSAFPNSLTVDNCNSPENHRNDAGYSNTDSNCTIIYASLNTSMLCRKSSITASNEEDTEYAAINIKY</sequence>
<dbReference type="OMA" id="TPIWIFY"/>
<keyword evidence="1" id="KW-0812">Transmembrane</keyword>
<keyword evidence="2" id="KW-0732">Signal</keyword>
<proteinExistence type="predicted"/>
<dbReference type="SUPFAM" id="SSF48726">
    <property type="entry name" value="Immunoglobulin"/>
    <property type="match status" value="1"/>
</dbReference>
<dbReference type="STRING" id="137246.A0A401SDM9"/>
<dbReference type="SMART" id="SM00409">
    <property type="entry name" value="IG"/>
    <property type="match status" value="1"/>
</dbReference>
<evidence type="ECO:0000313" key="4">
    <source>
        <dbReference type="EMBL" id="GCC28509.1"/>
    </source>
</evidence>
<gene>
    <name evidence="4" type="ORF">chiPu_0006939</name>
</gene>
<dbReference type="PANTHER" id="PTHR37996:SF1">
    <property type="entry name" value="B- AND T-LYMPHOCYTE ATTENUATOR"/>
    <property type="match status" value="1"/>
</dbReference>
<dbReference type="InterPro" id="IPR013783">
    <property type="entry name" value="Ig-like_fold"/>
</dbReference>
<comment type="caution">
    <text evidence="4">The sequence shown here is derived from an EMBL/GenBank/DDBJ whole genome shotgun (WGS) entry which is preliminary data.</text>
</comment>